<proteinExistence type="inferred from homology"/>
<keyword evidence="4" id="KW-0808">Transferase</keyword>
<evidence type="ECO:0000256" key="1">
    <source>
        <dbReference type="ARBA" id="ARBA00004202"/>
    </source>
</evidence>
<comment type="similarity">
    <text evidence="2">Belongs to the CDP-glycerol glycerophosphotransferase family.</text>
</comment>
<evidence type="ECO:0000256" key="5">
    <source>
        <dbReference type="ARBA" id="ARBA00022944"/>
    </source>
</evidence>
<reference evidence="8" key="1">
    <citation type="submission" date="2018-05" db="EMBL/GenBank/DDBJ databases">
        <authorList>
            <person name="Li Y."/>
        </authorList>
    </citation>
    <scope>NUCLEOTIDE SEQUENCE [LARGE SCALE GENOMIC DNA]</scope>
    <source>
        <strain evidence="8">sk1b4</strain>
    </source>
</reference>
<dbReference type="GO" id="GO:0005886">
    <property type="term" value="C:plasma membrane"/>
    <property type="evidence" value="ECO:0007669"/>
    <property type="project" value="UniProtKB-SubCell"/>
</dbReference>
<evidence type="ECO:0000313" key="7">
    <source>
        <dbReference type="EMBL" id="PWF27387.1"/>
    </source>
</evidence>
<sequence length="377" mass="42370">MNVLTHIVRTLMVALYAPMKWFCKTDPCKVVVLSRQSNDPSIDLQLTRGQIRNTYPRAKTVVITRRMGKSVRSKISFMRAQFISLYHLATSRVAILESYWPAVSAVNHKEDLTVIQLWHSLGKIKKSGLQTVGKAQGWSPKVAGELRMHSGYDYVVAGAKAWNPAYCASFGIEENQILNIGLPRADHLLHDRESSRRTILDSYPELDDGLPIVLYAPTFRRHHTTREGVDGVARSLDLDSCHLVVKGHANQPLASSSSKIVDCREFSGMELLTIADLLITDYSAIAIEGALLNIKTLYYLYDYAQYTQQNGLNLDLPSEFPELVARTQNELQTMIHSPYPTSALERYRSKYIFEDPGHSTADLVAALEEKGRLCQSL</sequence>
<dbReference type="InterPro" id="IPR051612">
    <property type="entry name" value="Teichoic_Acid_Biosynth"/>
</dbReference>
<comment type="subcellular location">
    <subcellularLocation>
        <location evidence="1">Cell membrane</location>
        <topology evidence="1">Peripheral membrane protein</topology>
    </subcellularLocation>
</comment>
<gene>
    <name evidence="7" type="ORF">DD236_03100</name>
</gene>
<dbReference type="InterPro" id="IPR007554">
    <property type="entry name" value="Glycerophosphate_synth"/>
</dbReference>
<dbReference type="OrthoDB" id="8549922at2"/>
<dbReference type="Pfam" id="PF04464">
    <property type="entry name" value="Glyphos_transf"/>
    <property type="match status" value="1"/>
</dbReference>
<dbReference type="PANTHER" id="PTHR37316:SF1">
    <property type="entry name" value="TEICHOIC ACID GLYCEROL-PHOSPHATE PRIMASE"/>
    <property type="match status" value="1"/>
</dbReference>
<dbReference type="SUPFAM" id="SSF53756">
    <property type="entry name" value="UDP-Glycosyltransferase/glycogen phosphorylase"/>
    <property type="match status" value="1"/>
</dbReference>
<evidence type="ECO:0000313" key="8">
    <source>
        <dbReference type="Proteomes" id="UP000245283"/>
    </source>
</evidence>
<keyword evidence="8" id="KW-1185">Reference proteome</keyword>
<dbReference type="InterPro" id="IPR043149">
    <property type="entry name" value="TagF_N"/>
</dbReference>
<comment type="caution">
    <text evidence="7">The sequence shown here is derived from an EMBL/GenBank/DDBJ whole genome shotgun (WGS) entry which is preliminary data.</text>
</comment>
<organism evidence="7 8">
    <name type="scientific">Ancrocorticia populi</name>
    <dbReference type="NCBI Taxonomy" id="2175228"/>
    <lineage>
        <taxon>Bacteria</taxon>
        <taxon>Bacillati</taxon>
        <taxon>Actinomycetota</taxon>
        <taxon>Actinomycetes</taxon>
        <taxon>Actinomycetales</taxon>
        <taxon>Actinomycetaceae</taxon>
        <taxon>Ancrocorticia</taxon>
    </lineage>
</organism>
<keyword evidence="5" id="KW-0777">Teichoic acid biosynthesis</keyword>
<evidence type="ECO:0000256" key="3">
    <source>
        <dbReference type="ARBA" id="ARBA00022475"/>
    </source>
</evidence>
<evidence type="ECO:0000256" key="4">
    <source>
        <dbReference type="ARBA" id="ARBA00022679"/>
    </source>
</evidence>
<dbReference type="PANTHER" id="PTHR37316">
    <property type="entry name" value="TEICHOIC ACID GLYCEROL-PHOSPHATE PRIMASE"/>
    <property type="match status" value="1"/>
</dbReference>
<evidence type="ECO:0000256" key="6">
    <source>
        <dbReference type="ARBA" id="ARBA00023136"/>
    </source>
</evidence>
<dbReference type="AlphaFoldDB" id="A0A2V1KCZ3"/>
<keyword evidence="3" id="KW-1003">Cell membrane</keyword>
<dbReference type="Proteomes" id="UP000245283">
    <property type="component" value="Unassembled WGS sequence"/>
</dbReference>
<dbReference type="GO" id="GO:0047355">
    <property type="term" value="F:CDP-glycerol glycerophosphotransferase activity"/>
    <property type="evidence" value="ECO:0007669"/>
    <property type="project" value="InterPro"/>
</dbReference>
<dbReference type="InterPro" id="IPR043148">
    <property type="entry name" value="TagF_C"/>
</dbReference>
<protein>
    <recommendedName>
        <fullName evidence="9">CDP-glycerol--glycerophosphate glycerophosphotransferase</fullName>
    </recommendedName>
</protein>
<evidence type="ECO:0008006" key="9">
    <source>
        <dbReference type="Google" id="ProtNLM"/>
    </source>
</evidence>
<dbReference type="Gene3D" id="3.40.50.12580">
    <property type="match status" value="1"/>
</dbReference>
<evidence type="ECO:0000256" key="2">
    <source>
        <dbReference type="ARBA" id="ARBA00010488"/>
    </source>
</evidence>
<dbReference type="GO" id="GO:0019350">
    <property type="term" value="P:teichoic acid biosynthetic process"/>
    <property type="evidence" value="ECO:0007669"/>
    <property type="project" value="UniProtKB-KW"/>
</dbReference>
<dbReference type="Gene3D" id="3.40.50.11820">
    <property type="match status" value="1"/>
</dbReference>
<keyword evidence="6" id="KW-0472">Membrane</keyword>
<dbReference type="EMBL" id="QETB01000001">
    <property type="protein sequence ID" value="PWF27387.1"/>
    <property type="molecule type" value="Genomic_DNA"/>
</dbReference>
<name>A0A2V1KCZ3_9ACTO</name>
<accession>A0A2V1KCZ3</accession>